<proteinExistence type="predicted"/>
<feature type="domain" description="PpiC" evidence="2">
    <location>
        <begin position="104"/>
        <end position="208"/>
    </location>
</feature>
<dbReference type="SUPFAM" id="SSF54534">
    <property type="entry name" value="FKBP-like"/>
    <property type="match status" value="1"/>
</dbReference>
<dbReference type="Gene3D" id="3.10.50.40">
    <property type="match status" value="1"/>
</dbReference>
<dbReference type="InterPro" id="IPR000297">
    <property type="entry name" value="PPIase_PpiC"/>
</dbReference>
<organism evidence="3">
    <name type="scientific">Leptolyngbya sp. NK1-12</name>
    <dbReference type="NCBI Taxonomy" id="2547451"/>
    <lineage>
        <taxon>Bacteria</taxon>
        <taxon>Bacillati</taxon>
        <taxon>Cyanobacteriota</taxon>
        <taxon>Cyanophyceae</taxon>
        <taxon>Leptolyngbyales</taxon>
        <taxon>Leptolyngbyaceae</taxon>
        <taxon>Leptolyngbya group</taxon>
        <taxon>Leptolyngbya</taxon>
    </lineage>
</organism>
<keyword evidence="1" id="KW-0697">Rotamase</keyword>
<evidence type="ECO:0000259" key="2">
    <source>
        <dbReference type="PROSITE" id="PS50198"/>
    </source>
</evidence>
<keyword evidence="1 3" id="KW-0413">Isomerase</keyword>
<evidence type="ECO:0000256" key="1">
    <source>
        <dbReference type="PROSITE-ProRule" id="PRU00278"/>
    </source>
</evidence>
<gene>
    <name evidence="3" type="ORF">HJG54_31985</name>
</gene>
<reference evidence="3" key="1">
    <citation type="submission" date="2020-05" db="EMBL/GenBank/DDBJ databases">
        <authorList>
            <person name="Zhu T."/>
            <person name="Keshari N."/>
            <person name="Lu X."/>
        </authorList>
    </citation>
    <scope>NUCLEOTIDE SEQUENCE</scope>
    <source>
        <strain evidence="3">NK1-12</strain>
    </source>
</reference>
<dbReference type="GO" id="GO:0003755">
    <property type="term" value="F:peptidyl-prolyl cis-trans isomerase activity"/>
    <property type="evidence" value="ECO:0007669"/>
    <property type="project" value="UniProtKB-KW"/>
</dbReference>
<evidence type="ECO:0000313" key="3">
    <source>
        <dbReference type="EMBL" id="WNZ27499.1"/>
    </source>
</evidence>
<dbReference type="PROSITE" id="PS50198">
    <property type="entry name" value="PPIC_PPIASE_2"/>
    <property type="match status" value="1"/>
</dbReference>
<dbReference type="EMBL" id="CP053587">
    <property type="protein sequence ID" value="WNZ27499.1"/>
    <property type="molecule type" value="Genomic_DNA"/>
</dbReference>
<dbReference type="AlphaFoldDB" id="A0AA96WLP4"/>
<dbReference type="RefSeq" id="WP_316435816.1">
    <property type="nucleotide sequence ID" value="NZ_CP053587.1"/>
</dbReference>
<name>A0AA96WLP4_9CYAN</name>
<sequence>MDNSCLRIGEQLLCGDQIIAALVEYKLFDLLIGQVILDQFLDEVSLTEQEVYTALVGENDVPIPEDFAEFLVQWCEQNHVTWDYLDRVIIRDLRVEKFKYLYFDRRVETEFLQTKLELDQVEYSRIQVSDFFLAQELYFQIRDDGREFAQLAREYSLGNERYTEGWAGPVSLADLPFKVANFFKVGQIGAVYGPIPVDGLFWVVRLERITPARLTETTRQRLIERLYHRWLQSHVKELIAQPGAIALEDFHAVVSILE</sequence>
<protein>
    <submittedName>
        <fullName evidence="3">Peptidylprolyl isomerase</fullName>
    </submittedName>
</protein>
<dbReference type="InterPro" id="IPR046357">
    <property type="entry name" value="PPIase_dom_sf"/>
</dbReference>
<accession>A0AA96WLP4</accession>